<dbReference type="RefSeq" id="WP_130263223.1">
    <property type="nucleotide sequence ID" value="NZ_CP035952.1"/>
</dbReference>
<dbReference type="KEGG" id="ptk:EXN22_06165"/>
<evidence type="ECO:0000313" key="1">
    <source>
        <dbReference type="EMBL" id="QBF25291.1"/>
    </source>
</evidence>
<proteinExistence type="predicted"/>
<sequence>MDMIVGVGGESAANIGNFRLHGGSCVRAISTLPFKFFSALTAGSPHTFLRTNFANSASSAAAISDCRS</sequence>
<dbReference type="AlphaFoldDB" id="A0A411MER5"/>
<name>A0A411MER5_9PSED</name>
<dbReference type="EMBL" id="CP035952">
    <property type="protein sequence ID" value="QBF25291.1"/>
    <property type="molecule type" value="Genomic_DNA"/>
</dbReference>
<evidence type="ECO:0000313" key="2">
    <source>
        <dbReference type="Proteomes" id="UP000291130"/>
    </source>
</evidence>
<organism evidence="1 2">
    <name type="scientific">Pseudomonas tructae</name>
    <dbReference type="NCBI Taxonomy" id="2518644"/>
    <lineage>
        <taxon>Bacteria</taxon>
        <taxon>Pseudomonadati</taxon>
        <taxon>Pseudomonadota</taxon>
        <taxon>Gammaproteobacteria</taxon>
        <taxon>Pseudomonadales</taxon>
        <taxon>Pseudomonadaceae</taxon>
        <taxon>Pseudomonas</taxon>
    </lineage>
</organism>
<reference evidence="1 2" key="1">
    <citation type="submission" date="2019-02" db="EMBL/GenBank/DDBJ databases">
        <title>Complete genome sequence of Pseudomonas sp. SNU WT1 isolated from rainbow trout.</title>
        <authorList>
            <person name="Oh W.T."/>
            <person name="Park S.C."/>
        </authorList>
    </citation>
    <scope>NUCLEOTIDE SEQUENCE [LARGE SCALE GENOMIC DNA]</scope>
    <source>
        <strain evidence="1 2">SNU WT1</strain>
    </source>
</reference>
<keyword evidence="2" id="KW-1185">Reference proteome</keyword>
<accession>A0A411MER5</accession>
<gene>
    <name evidence="1" type="ORF">EXN22_06165</name>
</gene>
<dbReference type="Proteomes" id="UP000291130">
    <property type="component" value="Chromosome"/>
</dbReference>
<protein>
    <submittedName>
        <fullName evidence="1">Uncharacterized protein</fullName>
    </submittedName>
</protein>